<evidence type="ECO:0000313" key="1">
    <source>
        <dbReference type="EMBL" id="CAG8756507.1"/>
    </source>
</evidence>
<feature type="non-terminal residue" evidence="1">
    <location>
        <position position="91"/>
    </location>
</feature>
<feature type="non-terminal residue" evidence="1">
    <location>
        <position position="1"/>
    </location>
</feature>
<comment type="caution">
    <text evidence="1">The sequence shown here is derived from an EMBL/GenBank/DDBJ whole genome shotgun (WGS) entry which is preliminary data.</text>
</comment>
<accession>A0ACA9QKZ5</accession>
<proteinExistence type="predicted"/>
<gene>
    <name evidence="1" type="ORF">SPELUC_LOCUS14838</name>
</gene>
<evidence type="ECO:0000313" key="2">
    <source>
        <dbReference type="Proteomes" id="UP000789366"/>
    </source>
</evidence>
<keyword evidence="2" id="KW-1185">Reference proteome</keyword>
<name>A0ACA9QKZ5_9GLOM</name>
<reference evidence="1" key="1">
    <citation type="submission" date="2021-06" db="EMBL/GenBank/DDBJ databases">
        <authorList>
            <person name="Kallberg Y."/>
            <person name="Tangrot J."/>
            <person name="Rosling A."/>
        </authorList>
    </citation>
    <scope>NUCLEOTIDE SEQUENCE</scope>
    <source>
        <strain evidence="1">28 12/20/2015</strain>
    </source>
</reference>
<sequence>QAPLKEKRLKDKEINICQVSDSTCSEETIKKTAQHIIKDKLSERDVKVISKILVKTAQDPVVALFCLFRLQRELRVLNVSKKIVSAILNPE</sequence>
<protein>
    <submittedName>
        <fullName evidence="1">16129_t:CDS:1</fullName>
    </submittedName>
</protein>
<dbReference type="Proteomes" id="UP000789366">
    <property type="component" value="Unassembled WGS sequence"/>
</dbReference>
<dbReference type="EMBL" id="CAJVPW010045805">
    <property type="protein sequence ID" value="CAG8756507.1"/>
    <property type="molecule type" value="Genomic_DNA"/>
</dbReference>
<organism evidence="1 2">
    <name type="scientific">Cetraspora pellucida</name>
    <dbReference type="NCBI Taxonomy" id="1433469"/>
    <lineage>
        <taxon>Eukaryota</taxon>
        <taxon>Fungi</taxon>
        <taxon>Fungi incertae sedis</taxon>
        <taxon>Mucoromycota</taxon>
        <taxon>Glomeromycotina</taxon>
        <taxon>Glomeromycetes</taxon>
        <taxon>Diversisporales</taxon>
        <taxon>Gigasporaceae</taxon>
        <taxon>Cetraspora</taxon>
    </lineage>
</organism>